<keyword evidence="11" id="KW-1185">Reference proteome</keyword>
<keyword evidence="6 9" id="KW-1133">Transmembrane helix</keyword>
<feature type="transmembrane region" description="Helical" evidence="9">
    <location>
        <begin position="377"/>
        <end position="403"/>
    </location>
</feature>
<keyword evidence="5 9" id="KW-0812">Transmembrane</keyword>
<comment type="subcellular location">
    <subcellularLocation>
        <location evidence="1">Cell membrane</location>
        <topology evidence="1">Multi-pass membrane protein</topology>
    </subcellularLocation>
</comment>
<evidence type="ECO:0000256" key="9">
    <source>
        <dbReference type="SAM" id="Phobius"/>
    </source>
</evidence>
<dbReference type="Pfam" id="PF01594">
    <property type="entry name" value="AI-2E_transport"/>
    <property type="match status" value="1"/>
</dbReference>
<protein>
    <submittedName>
        <fullName evidence="10">AI-2E family transporter</fullName>
    </submittedName>
</protein>
<evidence type="ECO:0000313" key="11">
    <source>
        <dbReference type="Proteomes" id="UP001612415"/>
    </source>
</evidence>
<sequence>MSRVPGWLGRIGAGLTDIGERLSERRARAEREDAESERAAYADDGLLLIHHHNPPDQDDTAVVVATRPDPAQAVPWGMRVAAEAGWRLLVLAGTLWVLMRVISAVQLVVLAFVAALLITAILQPTVARLRRLGVPRGPATALTVILGFVVMGLIGWFVSWQVMENIDNLSDQLQDGIDELRKWLLNSPFHVTDKQINDIAENLRNAVGANTDQITSAGLEGVTVVVEALTGILLAAFSTLFLLYDGRRIWEWTLKLVPAAARPGVAGAGPRAWRTLTAYVRGTVIVALIDAIFIGLGIYFLDVPMAVPLAVFIFLFAFIPLVGAVVSGALAVVVALVTQGVFTAVMTLLVVLLVQQIEGHILQPFILGRAVRVHPLAVVLSVAAGGMVAGIGGAVVAVPLVAVTNTVVGYLRSYSHETALKHSPRPHGATAMDSAPVEPSEDPPEQ</sequence>
<dbReference type="PANTHER" id="PTHR21716">
    <property type="entry name" value="TRANSMEMBRANE PROTEIN"/>
    <property type="match status" value="1"/>
</dbReference>
<evidence type="ECO:0000256" key="2">
    <source>
        <dbReference type="ARBA" id="ARBA00009773"/>
    </source>
</evidence>
<comment type="similarity">
    <text evidence="2">Belongs to the autoinducer-2 exporter (AI-2E) (TC 2.A.86) family.</text>
</comment>
<feature type="region of interest" description="Disordered" evidence="8">
    <location>
        <begin position="420"/>
        <end position="446"/>
    </location>
</feature>
<reference evidence="10 11" key="1">
    <citation type="submission" date="2024-10" db="EMBL/GenBank/DDBJ databases">
        <title>The Natural Products Discovery Center: Release of the First 8490 Sequenced Strains for Exploring Actinobacteria Biosynthetic Diversity.</title>
        <authorList>
            <person name="Kalkreuter E."/>
            <person name="Kautsar S.A."/>
            <person name="Yang D."/>
            <person name="Bader C.D."/>
            <person name="Teijaro C.N."/>
            <person name="Fluegel L."/>
            <person name="Davis C.M."/>
            <person name="Simpson J.R."/>
            <person name="Lauterbach L."/>
            <person name="Steele A.D."/>
            <person name="Gui C."/>
            <person name="Meng S."/>
            <person name="Li G."/>
            <person name="Viehrig K."/>
            <person name="Ye F."/>
            <person name="Su P."/>
            <person name="Kiefer A.F."/>
            <person name="Nichols A."/>
            <person name="Cepeda A.J."/>
            <person name="Yan W."/>
            <person name="Fan B."/>
            <person name="Jiang Y."/>
            <person name="Adhikari A."/>
            <person name="Zheng C.-J."/>
            <person name="Schuster L."/>
            <person name="Cowan T.M."/>
            <person name="Smanski M.J."/>
            <person name="Chevrette M.G."/>
            <person name="De Carvalho L.P.S."/>
            <person name="Shen B."/>
        </authorList>
    </citation>
    <scope>NUCLEOTIDE SEQUENCE [LARGE SCALE GENOMIC DNA]</scope>
    <source>
        <strain evidence="10 11">NPDC051599</strain>
    </source>
</reference>
<evidence type="ECO:0000256" key="3">
    <source>
        <dbReference type="ARBA" id="ARBA00022448"/>
    </source>
</evidence>
<dbReference type="InterPro" id="IPR002549">
    <property type="entry name" value="AI-2E-like"/>
</dbReference>
<dbReference type="PANTHER" id="PTHR21716:SF53">
    <property type="entry name" value="PERMEASE PERM-RELATED"/>
    <property type="match status" value="1"/>
</dbReference>
<dbReference type="RefSeq" id="WP_398659282.1">
    <property type="nucleotide sequence ID" value="NZ_JBITDC010000012.1"/>
</dbReference>
<keyword evidence="7 9" id="KW-0472">Membrane</keyword>
<feature type="transmembrane region" description="Helical" evidence="9">
    <location>
        <begin position="306"/>
        <end position="326"/>
    </location>
</feature>
<name>A0ABW7Y8Q3_STRCE</name>
<proteinExistence type="inferred from homology"/>
<dbReference type="Proteomes" id="UP001612415">
    <property type="component" value="Unassembled WGS sequence"/>
</dbReference>
<feature type="transmembrane region" description="Helical" evidence="9">
    <location>
        <begin position="278"/>
        <end position="300"/>
    </location>
</feature>
<dbReference type="EMBL" id="JBITDC010000012">
    <property type="protein sequence ID" value="MFI5678757.1"/>
    <property type="molecule type" value="Genomic_DNA"/>
</dbReference>
<accession>A0ABW7Y8Q3</accession>
<feature type="transmembrane region" description="Helical" evidence="9">
    <location>
        <begin position="224"/>
        <end position="244"/>
    </location>
</feature>
<evidence type="ECO:0000256" key="5">
    <source>
        <dbReference type="ARBA" id="ARBA00022692"/>
    </source>
</evidence>
<feature type="transmembrane region" description="Helical" evidence="9">
    <location>
        <begin position="333"/>
        <end position="357"/>
    </location>
</feature>
<gene>
    <name evidence="10" type="ORF">ACIA8P_29515</name>
</gene>
<evidence type="ECO:0000256" key="8">
    <source>
        <dbReference type="SAM" id="MobiDB-lite"/>
    </source>
</evidence>
<comment type="caution">
    <text evidence="10">The sequence shown here is derived from an EMBL/GenBank/DDBJ whole genome shotgun (WGS) entry which is preliminary data.</text>
</comment>
<evidence type="ECO:0000256" key="6">
    <source>
        <dbReference type="ARBA" id="ARBA00022989"/>
    </source>
</evidence>
<evidence type="ECO:0000313" key="10">
    <source>
        <dbReference type="EMBL" id="MFI5678757.1"/>
    </source>
</evidence>
<evidence type="ECO:0000256" key="7">
    <source>
        <dbReference type="ARBA" id="ARBA00023136"/>
    </source>
</evidence>
<evidence type="ECO:0000256" key="4">
    <source>
        <dbReference type="ARBA" id="ARBA00022475"/>
    </source>
</evidence>
<keyword evidence="4" id="KW-1003">Cell membrane</keyword>
<feature type="transmembrane region" description="Helical" evidence="9">
    <location>
        <begin position="139"/>
        <end position="158"/>
    </location>
</feature>
<keyword evidence="3" id="KW-0813">Transport</keyword>
<evidence type="ECO:0000256" key="1">
    <source>
        <dbReference type="ARBA" id="ARBA00004651"/>
    </source>
</evidence>
<organism evidence="10 11">
    <name type="scientific">Streptomyces cellulosae</name>
    <dbReference type="NCBI Taxonomy" id="1968"/>
    <lineage>
        <taxon>Bacteria</taxon>
        <taxon>Bacillati</taxon>
        <taxon>Actinomycetota</taxon>
        <taxon>Actinomycetes</taxon>
        <taxon>Kitasatosporales</taxon>
        <taxon>Streptomycetaceae</taxon>
        <taxon>Streptomyces</taxon>
    </lineage>
</organism>